<proteinExistence type="predicted"/>
<name>A0A382IFV4_9ZZZZ</name>
<feature type="non-terminal residue" evidence="1">
    <location>
        <position position="193"/>
    </location>
</feature>
<protein>
    <submittedName>
        <fullName evidence="1">Uncharacterized protein</fullName>
    </submittedName>
</protein>
<organism evidence="1">
    <name type="scientific">marine metagenome</name>
    <dbReference type="NCBI Taxonomy" id="408172"/>
    <lineage>
        <taxon>unclassified sequences</taxon>
        <taxon>metagenomes</taxon>
        <taxon>ecological metagenomes</taxon>
    </lineage>
</organism>
<sequence>MAVNVGVLLLASQKIDGQRLDIEDNIGESIHIHYKNMRFDFTVHDFLMLSDGFGKAQYILENHLAKNDFLHDKDIEFGVDATFAIAAKDYGLKFDKINMINLNDLVCTNLINGTTEITNVSNSTIYRALSSQNEELYSNYVDTLSSELNSPNNYSWQQLIELLDSIKNIGYDERCLIATRDPIEGNGKKQIID</sequence>
<accession>A0A382IFV4</accession>
<evidence type="ECO:0000313" key="1">
    <source>
        <dbReference type="EMBL" id="SVB98235.1"/>
    </source>
</evidence>
<gene>
    <name evidence="1" type="ORF">METZ01_LOCUS251089</name>
</gene>
<dbReference type="EMBL" id="UINC01066992">
    <property type="protein sequence ID" value="SVB98235.1"/>
    <property type="molecule type" value="Genomic_DNA"/>
</dbReference>
<reference evidence="1" key="1">
    <citation type="submission" date="2018-05" db="EMBL/GenBank/DDBJ databases">
        <authorList>
            <person name="Lanie J.A."/>
            <person name="Ng W.-L."/>
            <person name="Kazmierczak K.M."/>
            <person name="Andrzejewski T.M."/>
            <person name="Davidsen T.M."/>
            <person name="Wayne K.J."/>
            <person name="Tettelin H."/>
            <person name="Glass J.I."/>
            <person name="Rusch D."/>
            <person name="Podicherti R."/>
            <person name="Tsui H.-C.T."/>
            <person name="Winkler M.E."/>
        </authorList>
    </citation>
    <scope>NUCLEOTIDE SEQUENCE</scope>
</reference>
<dbReference type="AlphaFoldDB" id="A0A382IFV4"/>